<dbReference type="EMBL" id="JBHRTP010000101">
    <property type="protein sequence ID" value="MFC3111152.1"/>
    <property type="molecule type" value="Genomic_DNA"/>
</dbReference>
<proteinExistence type="predicted"/>
<keyword evidence="1" id="KW-1133">Transmembrane helix</keyword>
<keyword evidence="1" id="KW-0472">Membrane</keyword>
<dbReference type="Pfam" id="PF16137">
    <property type="entry name" value="DUF4845"/>
    <property type="match status" value="1"/>
</dbReference>
<organism evidence="2 3">
    <name type="scientific">Undibacterium arcticum</name>
    <dbReference type="NCBI Taxonomy" id="1762892"/>
    <lineage>
        <taxon>Bacteria</taxon>
        <taxon>Pseudomonadati</taxon>
        <taxon>Pseudomonadota</taxon>
        <taxon>Betaproteobacteria</taxon>
        <taxon>Burkholderiales</taxon>
        <taxon>Oxalobacteraceae</taxon>
        <taxon>Undibacterium</taxon>
    </lineage>
</organism>
<gene>
    <name evidence="2" type="ORF">ACFOFO_24900</name>
</gene>
<reference evidence="3" key="1">
    <citation type="journal article" date="2019" name="Int. J. Syst. Evol. Microbiol.">
        <title>The Global Catalogue of Microorganisms (GCM) 10K type strain sequencing project: providing services to taxonomists for standard genome sequencing and annotation.</title>
        <authorList>
            <consortium name="The Broad Institute Genomics Platform"/>
            <consortium name="The Broad Institute Genome Sequencing Center for Infectious Disease"/>
            <person name="Wu L."/>
            <person name="Ma J."/>
        </authorList>
    </citation>
    <scope>NUCLEOTIDE SEQUENCE [LARGE SCALE GENOMIC DNA]</scope>
    <source>
        <strain evidence="3">KCTC 42986</strain>
    </source>
</reference>
<evidence type="ECO:0000313" key="2">
    <source>
        <dbReference type="EMBL" id="MFC3111152.1"/>
    </source>
</evidence>
<accession>A0ABV7FBR5</accession>
<protein>
    <submittedName>
        <fullName evidence="2">DUF4845 domain-containing protein</fullName>
    </submittedName>
</protein>
<evidence type="ECO:0000313" key="3">
    <source>
        <dbReference type="Proteomes" id="UP001595530"/>
    </source>
</evidence>
<name>A0ABV7FBR5_9BURK</name>
<evidence type="ECO:0000256" key="1">
    <source>
        <dbReference type="SAM" id="Phobius"/>
    </source>
</evidence>
<dbReference type="InterPro" id="IPR032314">
    <property type="entry name" value="DUF4845"/>
</dbReference>
<keyword evidence="1" id="KW-0812">Transmembrane</keyword>
<sequence>MHYGSKYQQRGVSLVGLIVILAIIGMIAVLGMKVVPTVIEYNSIKKAIVSAKSAGTTVREIQSAFDRQADVGYIDSIHGKDLDISKDGEQVEVSFAYQKKIQLFVPVSLLIEYSGTTANKSTRKAVE</sequence>
<dbReference type="Proteomes" id="UP001595530">
    <property type="component" value="Unassembled WGS sequence"/>
</dbReference>
<dbReference type="RefSeq" id="WP_390324378.1">
    <property type="nucleotide sequence ID" value="NZ_JBHRTP010000101.1"/>
</dbReference>
<feature type="transmembrane region" description="Helical" evidence="1">
    <location>
        <begin position="12"/>
        <end position="32"/>
    </location>
</feature>
<keyword evidence="3" id="KW-1185">Reference proteome</keyword>
<comment type="caution">
    <text evidence="2">The sequence shown here is derived from an EMBL/GenBank/DDBJ whole genome shotgun (WGS) entry which is preliminary data.</text>
</comment>